<proteinExistence type="predicted"/>
<keyword evidence="2 4" id="KW-0238">DNA-binding</keyword>
<keyword evidence="7" id="KW-1185">Reference proteome</keyword>
<dbReference type="NCBIfam" id="NF041196">
    <property type="entry name" value="ScbR_bind_reg"/>
    <property type="match status" value="1"/>
</dbReference>
<evidence type="ECO:0000259" key="5">
    <source>
        <dbReference type="PROSITE" id="PS50977"/>
    </source>
</evidence>
<dbReference type="Proteomes" id="UP000657385">
    <property type="component" value="Unassembled WGS sequence"/>
</dbReference>
<dbReference type="InterPro" id="IPR036271">
    <property type="entry name" value="Tet_transcr_reg_TetR-rel_C_sf"/>
</dbReference>
<protein>
    <submittedName>
        <fullName evidence="6">TetR/AcrR family transcriptional regulator</fullName>
    </submittedName>
</protein>
<dbReference type="InterPro" id="IPR001647">
    <property type="entry name" value="HTH_TetR"/>
</dbReference>
<dbReference type="SUPFAM" id="SSF48498">
    <property type="entry name" value="Tetracyclin repressor-like, C-terminal domain"/>
    <property type="match status" value="1"/>
</dbReference>
<sequence>MVVATTDKIKDDRFFCREVIQVSSKERTRREPQERAVRTRAVILRAAAEVFDEFGFSGASISKIMKRAGVTQGAMYFHFGSKEELAHAVMIGQGEGLHMPEGEDGLQRLIDITLYLARQLQTNPVLRGGVRLAVEQGEFGMHDDQPYQQWVEVFRQQLQAARARGELNEAADEGELAVVLVGSFSGTQLFSQITTGRADLPELICTLWRYLLPAAATEEARASFRIAPDAADVPDAPDALPLSDAATP</sequence>
<feature type="DNA-binding region" description="H-T-H motif" evidence="4">
    <location>
        <begin position="60"/>
        <end position="79"/>
    </location>
</feature>
<evidence type="ECO:0000256" key="3">
    <source>
        <dbReference type="ARBA" id="ARBA00023163"/>
    </source>
</evidence>
<accession>A0A931B579</accession>
<dbReference type="Gene3D" id="1.10.357.10">
    <property type="entry name" value="Tetracycline Repressor, domain 2"/>
    <property type="match status" value="1"/>
</dbReference>
<evidence type="ECO:0000313" key="7">
    <source>
        <dbReference type="Proteomes" id="UP000657385"/>
    </source>
</evidence>
<organism evidence="6 7">
    <name type="scientific">Streptacidiphilus fuscans</name>
    <dbReference type="NCBI Taxonomy" id="2789292"/>
    <lineage>
        <taxon>Bacteria</taxon>
        <taxon>Bacillati</taxon>
        <taxon>Actinomycetota</taxon>
        <taxon>Actinomycetes</taxon>
        <taxon>Kitasatosporales</taxon>
        <taxon>Streptomycetaceae</taxon>
        <taxon>Streptacidiphilus</taxon>
    </lineage>
</organism>
<gene>
    <name evidence="6" type="ORF">I2501_21410</name>
</gene>
<dbReference type="Pfam" id="PF00440">
    <property type="entry name" value="TetR_N"/>
    <property type="match status" value="1"/>
</dbReference>
<dbReference type="InterPro" id="IPR047923">
    <property type="entry name" value="ArpA-like"/>
</dbReference>
<dbReference type="PANTHER" id="PTHR30055:SF234">
    <property type="entry name" value="HTH-TYPE TRANSCRIPTIONAL REGULATOR BETI"/>
    <property type="match status" value="1"/>
</dbReference>
<comment type="caution">
    <text evidence="6">The sequence shown here is derived from an EMBL/GenBank/DDBJ whole genome shotgun (WGS) entry which is preliminary data.</text>
</comment>
<dbReference type="GO" id="GO:0003700">
    <property type="term" value="F:DNA-binding transcription factor activity"/>
    <property type="evidence" value="ECO:0007669"/>
    <property type="project" value="TreeGrafter"/>
</dbReference>
<dbReference type="InterPro" id="IPR054126">
    <property type="entry name" value="CprB_TetR_C"/>
</dbReference>
<dbReference type="AlphaFoldDB" id="A0A931B579"/>
<dbReference type="SUPFAM" id="SSF46689">
    <property type="entry name" value="Homeodomain-like"/>
    <property type="match status" value="1"/>
</dbReference>
<evidence type="ECO:0000256" key="4">
    <source>
        <dbReference type="PROSITE-ProRule" id="PRU00335"/>
    </source>
</evidence>
<keyword evidence="1" id="KW-0805">Transcription regulation</keyword>
<dbReference type="EMBL" id="JADPRT010000009">
    <property type="protein sequence ID" value="MBF9070584.1"/>
    <property type="molecule type" value="Genomic_DNA"/>
</dbReference>
<dbReference type="Pfam" id="PF21935">
    <property type="entry name" value="TetR_C_45"/>
    <property type="match status" value="1"/>
</dbReference>
<keyword evidence="3" id="KW-0804">Transcription</keyword>
<dbReference type="PROSITE" id="PS01081">
    <property type="entry name" value="HTH_TETR_1"/>
    <property type="match status" value="1"/>
</dbReference>
<dbReference type="PROSITE" id="PS50977">
    <property type="entry name" value="HTH_TETR_2"/>
    <property type="match status" value="1"/>
</dbReference>
<dbReference type="InterPro" id="IPR023772">
    <property type="entry name" value="DNA-bd_HTH_TetR-type_CS"/>
</dbReference>
<evidence type="ECO:0000313" key="6">
    <source>
        <dbReference type="EMBL" id="MBF9070584.1"/>
    </source>
</evidence>
<dbReference type="InterPro" id="IPR050109">
    <property type="entry name" value="HTH-type_TetR-like_transc_reg"/>
</dbReference>
<feature type="domain" description="HTH tetR-type" evidence="5">
    <location>
        <begin position="37"/>
        <end position="97"/>
    </location>
</feature>
<dbReference type="PANTHER" id="PTHR30055">
    <property type="entry name" value="HTH-TYPE TRANSCRIPTIONAL REGULATOR RUTR"/>
    <property type="match status" value="1"/>
</dbReference>
<dbReference type="InterPro" id="IPR009057">
    <property type="entry name" value="Homeodomain-like_sf"/>
</dbReference>
<dbReference type="PRINTS" id="PR00455">
    <property type="entry name" value="HTHTETR"/>
</dbReference>
<evidence type="ECO:0000256" key="2">
    <source>
        <dbReference type="ARBA" id="ARBA00023125"/>
    </source>
</evidence>
<dbReference type="GO" id="GO:0000976">
    <property type="term" value="F:transcription cis-regulatory region binding"/>
    <property type="evidence" value="ECO:0007669"/>
    <property type="project" value="TreeGrafter"/>
</dbReference>
<evidence type="ECO:0000256" key="1">
    <source>
        <dbReference type="ARBA" id="ARBA00023015"/>
    </source>
</evidence>
<reference evidence="6" key="1">
    <citation type="submission" date="2020-11" db="EMBL/GenBank/DDBJ databases">
        <title>Isolation and identification of active actinomycetes.</title>
        <authorList>
            <person name="Yu B."/>
        </authorList>
    </citation>
    <scope>NUCLEOTIDE SEQUENCE</scope>
    <source>
        <strain evidence="6">NEAU-YB345</strain>
    </source>
</reference>
<name>A0A931B579_9ACTN</name>